<dbReference type="PROSITE" id="PS52016">
    <property type="entry name" value="TONB_DEPENDENT_REC_3"/>
    <property type="match status" value="1"/>
</dbReference>
<evidence type="ECO:0000256" key="3">
    <source>
        <dbReference type="ARBA" id="ARBA00022452"/>
    </source>
</evidence>
<dbReference type="InterPro" id="IPR008969">
    <property type="entry name" value="CarboxyPept-like_regulatory"/>
</dbReference>
<evidence type="ECO:0000313" key="11">
    <source>
        <dbReference type="EMBL" id="PWA09837.1"/>
    </source>
</evidence>
<sequence length="1033" mass="112080">MKLKFNGFLVLLVVLVAQLTFAQERSVSGIVTDNAGMPLPGVSVLVKGTKNGTQSGFDGKYTIKADPTAKLVFSFVGMKSTEKSASSISVNVKLASEEFALGEVVVVGYGVQKRKEVTGAITSIKGKDLENLVTPSFESQLAGRAAGVQITTPSGIIGAAPIFRIRGVASISGGTYPLVVVDGMPIITGDTGGVAATNSLGDINPNDIESYEILKDGASTAIYGSRAANGVILITTKSGKKGSIKTNFNNSIGFSSATKLYDLLETPDFITISNEKGATQAPFTPWAAGTTYNTDWQKATLRDNAMQVNNTLAVSGGSDKGKFYLSLGSTDMKGIAIANDMKRYTVRTNIDANVTKWLNIGTNLGVTKTDYNGLNTGGSTGNALSGNIYAATKMLPNTPIYDAANPTGYNIDLANNRVGQWNNLVPIANNLPNIVYVLDKNKYSSKINRILMSTFANAKITSDLNFRIQGSIDNSINKGFQYLNPINGDGFSSKGYVYNDSSEFLRWNWQNILTYNKTFAENHTVGVTAVTEYQKQKFENFWGSGTTLLDEFYNKGLITNSYATKDSGGSQSENGMISYVGRFNYDFAKKYFIQATIRRDGISKLSEATRWNNFPGVSAGWTISKENFMESISSVVSELKVRASYSEVGNTEIGNYPYLGLTTSSPYGPLNGIGYSQFGNDQLKWEASAKTDYGVELGLFDNKFKLTFDYFRNDVDQLILAAPTAPSLGIPTNTINKNVGAMYNQGLEFSASYKMTKKDFTWDISANLTLIDNEVTKLYSGQDILYDYNVIREGESLKALYGYRYYGVNPANGNPVYYKANNTLVQGNINTASYTVFDPANPAVAGAASSLDAAKDKAVLGSSLPTFYGGINNNFTYKGVDFGFMFRFSGGNKVFNATRRDLLVQNFSNNGTEILGRWQSATNPGDGWTPRIVGGSDTFTNLTGHATTRFIEDGDFISLDNITLGYTLPKLFTQQIKIDSFRIYAIGQGMAMFTKYKGINPEMQNTEVAQFSGVDLNGTPRVKTISVGVNVNF</sequence>
<keyword evidence="2 8" id="KW-0813">Transport</keyword>
<dbReference type="GO" id="GO:0015344">
    <property type="term" value="F:siderophore uptake transmembrane transporter activity"/>
    <property type="evidence" value="ECO:0007669"/>
    <property type="project" value="TreeGrafter"/>
</dbReference>
<dbReference type="Gene3D" id="2.60.40.1120">
    <property type="entry name" value="Carboxypeptidase-like, regulatory domain"/>
    <property type="match status" value="1"/>
</dbReference>
<dbReference type="GO" id="GO:0044718">
    <property type="term" value="P:siderophore transmembrane transport"/>
    <property type="evidence" value="ECO:0007669"/>
    <property type="project" value="TreeGrafter"/>
</dbReference>
<keyword evidence="4 8" id="KW-0812">Transmembrane</keyword>
<organism evidence="11 12">
    <name type="scientific">Flavobacterium laiguense</name>
    <dbReference type="NCBI Taxonomy" id="2169409"/>
    <lineage>
        <taxon>Bacteria</taxon>
        <taxon>Pseudomonadati</taxon>
        <taxon>Bacteroidota</taxon>
        <taxon>Flavobacteriia</taxon>
        <taxon>Flavobacteriales</taxon>
        <taxon>Flavobacteriaceae</taxon>
        <taxon>Flavobacterium</taxon>
    </lineage>
</organism>
<dbReference type="NCBIfam" id="TIGR04057">
    <property type="entry name" value="SusC_RagA_signa"/>
    <property type="match status" value="1"/>
</dbReference>
<feature type="chain" id="PRO_5015488270" evidence="9">
    <location>
        <begin position="23"/>
        <end position="1033"/>
    </location>
</feature>
<dbReference type="Gene3D" id="2.170.130.10">
    <property type="entry name" value="TonB-dependent receptor, plug domain"/>
    <property type="match status" value="1"/>
</dbReference>
<dbReference type="InterPro" id="IPR023996">
    <property type="entry name" value="TonB-dep_OMP_SusC/RagA"/>
</dbReference>
<gene>
    <name evidence="11" type="ORF">DB891_06590</name>
</gene>
<proteinExistence type="inferred from homology"/>
<evidence type="ECO:0000256" key="7">
    <source>
        <dbReference type="ARBA" id="ARBA00023237"/>
    </source>
</evidence>
<comment type="caution">
    <text evidence="11">The sequence shown here is derived from an EMBL/GenBank/DDBJ whole genome shotgun (WGS) entry which is preliminary data.</text>
</comment>
<dbReference type="InterPro" id="IPR036942">
    <property type="entry name" value="Beta-barrel_TonB_sf"/>
</dbReference>
<dbReference type="PANTHER" id="PTHR30069">
    <property type="entry name" value="TONB-DEPENDENT OUTER MEMBRANE RECEPTOR"/>
    <property type="match status" value="1"/>
</dbReference>
<dbReference type="EMBL" id="QCZH01000005">
    <property type="protein sequence ID" value="PWA09837.1"/>
    <property type="molecule type" value="Genomic_DNA"/>
</dbReference>
<dbReference type="RefSeq" id="WP_116761836.1">
    <property type="nucleotide sequence ID" value="NZ_QCZH01000005.1"/>
</dbReference>
<accession>A0A2U1JXA5</accession>
<dbReference type="AlphaFoldDB" id="A0A2U1JXA5"/>
<comment type="similarity">
    <text evidence="8">Belongs to the TonB-dependent receptor family.</text>
</comment>
<dbReference type="SUPFAM" id="SSF49464">
    <property type="entry name" value="Carboxypeptidase regulatory domain-like"/>
    <property type="match status" value="1"/>
</dbReference>
<dbReference type="InterPro" id="IPR012910">
    <property type="entry name" value="Plug_dom"/>
</dbReference>
<dbReference type="InterPro" id="IPR023997">
    <property type="entry name" value="TonB-dep_OMP_SusC/RagA_CS"/>
</dbReference>
<evidence type="ECO:0000256" key="2">
    <source>
        <dbReference type="ARBA" id="ARBA00022448"/>
    </source>
</evidence>
<dbReference type="Pfam" id="PF13715">
    <property type="entry name" value="CarbopepD_reg_2"/>
    <property type="match status" value="1"/>
</dbReference>
<reference evidence="11 12" key="1">
    <citation type="submission" date="2018-04" db="EMBL/GenBank/DDBJ databases">
        <title>Flavobacterium sp. nov., isolated from glacier ice.</title>
        <authorList>
            <person name="Liu Q."/>
            <person name="Xin Y.-H."/>
        </authorList>
    </citation>
    <scope>NUCLEOTIDE SEQUENCE [LARGE SCALE GENOMIC DNA]</scope>
    <source>
        <strain evidence="11 12">LB2P30</strain>
    </source>
</reference>
<dbReference type="InterPro" id="IPR037066">
    <property type="entry name" value="Plug_dom_sf"/>
</dbReference>
<dbReference type="Gene3D" id="2.40.170.20">
    <property type="entry name" value="TonB-dependent receptor, beta-barrel domain"/>
    <property type="match status" value="1"/>
</dbReference>
<protein>
    <submittedName>
        <fullName evidence="11">SusC/RagA family protein</fullName>
    </submittedName>
</protein>
<evidence type="ECO:0000256" key="6">
    <source>
        <dbReference type="ARBA" id="ARBA00023136"/>
    </source>
</evidence>
<evidence type="ECO:0000256" key="1">
    <source>
        <dbReference type="ARBA" id="ARBA00004571"/>
    </source>
</evidence>
<dbReference type="GO" id="GO:0009279">
    <property type="term" value="C:cell outer membrane"/>
    <property type="evidence" value="ECO:0007669"/>
    <property type="project" value="UniProtKB-SubCell"/>
</dbReference>
<evidence type="ECO:0000256" key="9">
    <source>
        <dbReference type="SAM" id="SignalP"/>
    </source>
</evidence>
<keyword evidence="5 9" id="KW-0732">Signal</keyword>
<evidence type="ECO:0000313" key="12">
    <source>
        <dbReference type="Proteomes" id="UP000245618"/>
    </source>
</evidence>
<evidence type="ECO:0000256" key="4">
    <source>
        <dbReference type="ARBA" id="ARBA00022692"/>
    </source>
</evidence>
<dbReference type="Proteomes" id="UP000245618">
    <property type="component" value="Unassembled WGS sequence"/>
</dbReference>
<keyword evidence="6 8" id="KW-0472">Membrane</keyword>
<name>A0A2U1JXA5_9FLAO</name>
<dbReference type="NCBIfam" id="TIGR04056">
    <property type="entry name" value="OMP_RagA_SusC"/>
    <property type="match status" value="1"/>
</dbReference>
<dbReference type="PANTHER" id="PTHR30069:SF29">
    <property type="entry name" value="HEMOGLOBIN AND HEMOGLOBIN-HAPTOGLOBIN-BINDING PROTEIN 1-RELATED"/>
    <property type="match status" value="1"/>
</dbReference>
<feature type="domain" description="TonB-dependent receptor plug" evidence="10">
    <location>
        <begin position="114"/>
        <end position="231"/>
    </location>
</feature>
<dbReference type="OrthoDB" id="9768177at2"/>
<dbReference type="InterPro" id="IPR039426">
    <property type="entry name" value="TonB-dep_rcpt-like"/>
</dbReference>
<keyword evidence="12" id="KW-1185">Reference proteome</keyword>
<dbReference type="Pfam" id="PF07715">
    <property type="entry name" value="Plug"/>
    <property type="match status" value="1"/>
</dbReference>
<evidence type="ECO:0000259" key="10">
    <source>
        <dbReference type="Pfam" id="PF07715"/>
    </source>
</evidence>
<feature type="signal peptide" evidence="9">
    <location>
        <begin position="1"/>
        <end position="22"/>
    </location>
</feature>
<dbReference type="SUPFAM" id="SSF56935">
    <property type="entry name" value="Porins"/>
    <property type="match status" value="1"/>
</dbReference>
<keyword evidence="3 8" id="KW-1134">Transmembrane beta strand</keyword>
<evidence type="ECO:0000256" key="5">
    <source>
        <dbReference type="ARBA" id="ARBA00022729"/>
    </source>
</evidence>
<comment type="subcellular location">
    <subcellularLocation>
        <location evidence="1 8">Cell outer membrane</location>
        <topology evidence="1 8">Multi-pass membrane protein</topology>
    </subcellularLocation>
</comment>
<keyword evidence="7 8" id="KW-0998">Cell outer membrane</keyword>
<evidence type="ECO:0000256" key="8">
    <source>
        <dbReference type="PROSITE-ProRule" id="PRU01360"/>
    </source>
</evidence>